<gene>
    <name evidence="2" type="ORF">BECKTC1821E_GA0114239_100815</name>
</gene>
<keyword evidence="1" id="KW-0732">Signal</keyword>
<reference evidence="2" key="1">
    <citation type="submission" date="2019-02" db="EMBL/GenBank/DDBJ databases">
        <authorList>
            <person name="Gruber-Vodicka R. H."/>
            <person name="Seah K. B. B."/>
        </authorList>
    </citation>
    <scope>NUCLEOTIDE SEQUENCE</scope>
    <source>
        <strain evidence="2">BECK_BZ125</strain>
    </source>
</reference>
<accession>A0A450YH52</accession>
<feature type="chain" id="PRO_5019202492" evidence="1">
    <location>
        <begin position="36"/>
        <end position="650"/>
    </location>
</feature>
<evidence type="ECO:0000256" key="1">
    <source>
        <dbReference type="SAM" id="SignalP"/>
    </source>
</evidence>
<dbReference type="AlphaFoldDB" id="A0A450YH52"/>
<feature type="signal peptide" evidence="1">
    <location>
        <begin position="1"/>
        <end position="35"/>
    </location>
</feature>
<dbReference type="EMBL" id="CAADFT010000008">
    <property type="protein sequence ID" value="VFK40851.1"/>
    <property type="molecule type" value="Genomic_DNA"/>
</dbReference>
<protein>
    <submittedName>
        <fullName evidence="2">Uncharacterized protein</fullName>
    </submittedName>
</protein>
<proteinExistence type="predicted"/>
<organism evidence="2">
    <name type="scientific">Candidatus Kentrum sp. TC</name>
    <dbReference type="NCBI Taxonomy" id="2126339"/>
    <lineage>
        <taxon>Bacteria</taxon>
        <taxon>Pseudomonadati</taxon>
        <taxon>Pseudomonadota</taxon>
        <taxon>Gammaproteobacteria</taxon>
        <taxon>Candidatus Kentrum</taxon>
    </lineage>
</organism>
<name>A0A450YH52_9GAMM</name>
<evidence type="ECO:0000313" key="2">
    <source>
        <dbReference type="EMBL" id="VFK40851.1"/>
    </source>
</evidence>
<sequence>MYSKNKPLKVPLQKNSMLHKATTVMSLLMAAFVMSACTKGYVRYDSGDPKTEISSKEVDEKIRAFQKNAEPMEGYYTIIGRYLNADSENVPKDLRKIPKDPHRLADLCGKVQNQSGLIAVMENSLSGRDTLTMEEIRKKGQPLSEFYIHDSGSDQDAACFYGNQERVLVPPRLWDKKPTPVTIAIATKHEVKSPEFGKVIDVFAKAATTAGNIIPSAGSVLSASAKAVSTIKDWAKDAEGIDAKGILRVRADTVKFDINKDNDQYPSKFIPVIYEEKFIPVLYEEKKFERVVKGPITVGYVELRVEVIPSKIQVNELTEEGYPDFSKLGMKAEAILRGEEFKLTVNNRETTLEDWLNKMAGGQPTPGQFLDRCVTQVRPYLDNREFSQVDKAFILNRLAEKHGSFAPSEANLKDWTSIEKSLDYHNTFCFKSGEDELKEQYEAALERSHAPLLEWKKQLLEKLERERRHNIEYVISKLRIALKGKLKWRSDTHLAKFLAKDGIDIEMTTDGPANSSLPKRQTHLSLKQIKENWDHWRLQHMGCYVDLAGWDKDRDSKKGTVIGRSGDFAVIYADKDTNAGRGGLMMFHGKLADHPAPNIPVGLRPVSHLWFDEITSEDINHMDRWFADEKESKCIKSRLFDKARAALASR</sequence>